<dbReference type="SUPFAM" id="SSF48264">
    <property type="entry name" value="Cytochrome P450"/>
    <property type="match status" value="1"/>
</dbReference>
<dbReference type="GO" id="GO:0005737">
    <property type="term" value="C:cytoplasm"/>
    <property type="evidence" value="ECO:0007669"/>
    <property type="project" value="TreeGrafter"/>
</dbReference>
<dbReference type="Ensembl" id="ENSCCRT00020058165.1">
    <property type="protein sequence ID" value="ENSCCRP00020053266.1"/>
    <property type="gene ID" value="ENSCCRG00020023918.1"/>
</dbReference>
<dbReference type="InterPro" id="IPR050182">
    <property type="entry name" value="Cytochrome_P450_fam2"/>
</dbReference>
<dbReference type="GO" id="GO:0006082">
    <property type="term" value="P:organic acid metabolic process"/>
    <property type="evidence" value="ECO:0007669"/>
    <property type="project" value="TreeGrafter"/>
</dbReference>
<dbReference type="InterPro" id="IPR001128">
    <property type="entry name" value="Cyt_P450"/>
</dbReference>
<organism evidence="4 5">
    <name type="scientific">Cyprinus carpio</name>
    <name type="common">Common carp</name>
    <dbReference type="NCBI Taxonomy" id="7962"/>
    <lineage>
        <taxon>Eukaryota</taxon>
        <taxon>Metazoa</taxon>
        <taxon>Chordata</taxon>
        <taxon>Craniata</taxon>
        <taxon>Vertebrata</taxon>
        <taxon>Euteleostomi</taxon>
        <taxon>Actinopterygii</taxon>
        <taxon>Neopterygii</taxon>
        <taxon>Teleostei</taxon>
        <taxon>Ostariophysi</taxon>
        <taxon>Cypriniformes</taxon>
        <taxon>Cyprinidae</taxon>
        <taxon>Cyprininae</taxon>
        <taxon>Cyprinus</taxon>
    </lineage>
</organism>
<comment type="similarity">
    <text evidence="1">Belongs to the cytochrome P450 family.</text>
</comment>
<evidence type="ECO:0000256" key="2">
    <source>
        <dbReference type="ARBA" id="ARBA00022723"/>
    </source>
</evidence>
<dbReference type="AlphaFoldDB" id="A0A8C2F9N7"/>
<dbReference type="GO" id="GO:0020037">
    <property type="term" value="F:heme binding"/>
    <property type="evidence" value="ECO:0007669"/>
    <property type="project" value="InterPro"/>
</dbReference>
<evidence type="ECO:0000256" key="3">
    <source>
        <dbReference type="ARBA" id="ARBA00023004"/>
    </source>
</evidence>
<sequence length="66" mass="7733">MDDRTNLPYTYAVIHEIQRFANIVTFTPPRMANKDTTVGGRLIPKVILFLRLVPYSIYLWLTNSNY</sequence>
<evidence type="ECO:0000313" key="5">
    <source>
        <dbReference type="Proteomes" id="UP000694701"/>
    </source>
</evidence>
<dbReference type="Gene3D" id="1.10.630.10">
    <property type="entry name" value="Cytochrome P450"/>
    <property type="match status" value="1"/>
</dbReference>
<dbReference type="PANTHER" id="PTHR24300">
    <property type="entry name" value="CYTOCHROME P450 508A4-RELATED"/>
    <property type="match status" value="1"/>
</dbReference>
<evidence type="ECO:0000313" key="4">
    <source>
        <dbReference type="Ensembl" id="ENSCCRP00020053266.1"/>
    </source>
</evidence>
<dbReference type="GO" id="GO:0016712">
    <property type="term" value="F:oxidoreductase activity, acting on paired donors, with incorporation or reduction of molecular oxygen, reduced flavin or flavoprotein as one donor, and incorporation of one atom of oxygen"/>
    <property type="evidence" value="ECO:0007669"/>
    <property type="project" value="TreeGrafter"/>
</dbReference>
<protein>
    <submittedName>
        <fullName evidence="4">Uncharacterized protein</fullName>
    </submittedName>
</protein>
<dbReference type="Proteomes" id="UP000694701">
    <property type="component" value="Unplaced"/>
</dbReference>
<dbReference type="GO" id="GO:0006805">
    <property type="term" value="P:xenobiotic metabolic process"/>
    <property type="evidence" value="ECO:0007669"/>
    <property type="project" value="TreeGrafter"/>
</dbReference>
<dbReference type="PANTHER" id="PTHR24300:SF177">
    <property type="entry name" value="CYTOCHROME P450 2J2"/>
    <property type="match status" value="1"/>
</dbReference>
<evidence type="ECO:0000256" key="1">
    <source>
        <dbReference type="ARBA" id="ARBA00010617"/>
    </source>
</evidence>
<accession>A0A8C2F9N7</accession>
<keyword evidence="3" id="KW-0408">Iron</keyword>
<dbReference type="InterPro" id="IPR036396">
    <property type="entry name" value="Cyt_P450_sf"/>
</dbReference>
<name>A0A8C2F9N7_CYPCA</name>
<keyword evidence="2" id="KW-0479">Metal-binding</keyword>
<reference evidence="4" key="1">
    <citation type="submission" date="2025-08" db="UniProtKB">
        <authorList>
            <consortium name="Ensembl"/>
        </authorList>
    </citation>
    <scope>IDENTIFICATION</scope>
</reference>
<dbReference type="Pfam" id="PF00067">
    <property type="entry name" value="p450"/>
    <property type="match status" value="1"/>
</dbReference>
<proteinExistence type="inferred from homology"/>
<dbReference type="GO" id="GO:0005506">
    <property type="term" value="F:iron ion binding"/>
    <property type="evidence" value="ECO:0007669"/>
    <property type="project" value="InterPro"/>
</dbReference>